<dbReference type="Pfam" id="PF13442">
    <property type="entry name" value="Cytochrome_CBB3"/>
    <property type="match status" value="1"/>
</dbReference>
<evidence type="ECO:0000259" key="5">
    <source>
        <dbReference type="PROSITE" id="PS51007"/>
    </source>
</evidence>
<evidence type="ECO:0000313" key="7">
    <source>
        <dbReference type="Proteomes" id="UP000199648"/>
    </source>
</evidence>
<keyword evidence="1 4" id="KW-0349">Heme</keyword>
<evidence type="ECO:0000256" key="2">
    <source>
        <dbReference type="ARBA" id="ARBA00022723"/>
    </source>
</evidence>
<dbReference type="OrthoDB" id="9779283at2"/>
<dbReference type="Proteomes" id="UP000199648">
    <property type="component" value="Unassembled WGS sequence"/>
</dbReference>
<name>A0A1G5Q4M3_9GAMM</name>
<dbReference type="InterPro" id="IPR009056">
    <property type="entry name" value="Cyt_c-like_dom"/>
</dbReference>
<organism evidence="6 7">
    <name type="scientific">Thiohalomonas denitrificans</name>
    <dbReference type="NCBI Taxonomy" id="415747"/>
    <lineage>
        <taxon>Bacteria</taxon>
        <taxon>Pseudomonadati</taxon>
        <taxon>Pseudomonadota</taxon>
        <taxon>Gammaproteobacteria</taxon>
        <taxon>Thiohalomonadales</taxon>
        <taxon>Thiohalomonadaceae</taxon>
        <taxon>Thiohalomonas</taxon>
    </lineage>
</organism>
<proteinExistence type="predicted"/>
<evidence type="ECO:0000256" key="4">
    <source>
        <dbReference type="PROSITE-ProRule" id="PRU00433"/>
    </source>
</evidence>
<dbReference type="GO" id="GO:0009055">
    <property type="term" value="F:electron transfer activity"/>
    <property type="evidence" value="ECO:0007669"/>
    <property type="project" value="InterPro"/>
</dbReference>
<gene>
    <name evidence="6" type="ORF">SAMN03097708_01316</name>
</gene>
<evidence type="ECO:0000256" key="3">
    <source>
        <dbReference type="ARBA" id="ARBA00023004"/>
    </source>
</evidence>
<reference evidence="6 7" key="1">
    <citation type="submission" date="2016-10" db="EMBL/GenBank/DDBJ databases">
        <authorList>
            <person name="de Groot N.N."/>
        </authorList>
    </citation>
    <scope>NUCLEOTIDE SEQUENCE [LARGE SCALE GENOMIC DNA]</scope>
    <source>
        <strain evidence="6 7">HLD2</strain>
    </source>
</reference>
<dbReference type="RefSeq" id="WP_092994223.1">
    <property type="nucleotide sequence ID" value="NZ_FMWD01000003.1"/>
</dbReference>
<dbReference type="EMBL" id="FMWD01000003">
    <property type="protein sequence ID" value="SCZ56249.1"/>
    <property type="molecule type" value="Genomic_DNA"/>
</dbReference>
<dbReference type="GO" id="GO:0020037">
    <property type="term" value="F:heme binding"/>
    <property type="evidence" value="ECO:0007669"/>
    <property type="project" value="InterPro"/>
</dbReference>
<dbReference type="PROSITE" id="PS51007">
    <property type="entry name" value="CYTC"/>
    <property type="match status" value="1"/>
</dbReference>
<evidence type="ECO:0000313" key="6">
    <source>
        <dbReference type="EMBL" id="SCZ56249.1"/>
    </source>
</evidence>
<evidence type="ECO:0000256" key="1">
    <source>
        <dbReference type="ARBA" id="ARBA00022617"/>
    </source>
</evidence>
<feature type="domain" description="Cytochrome c" evidence="5">
    <location>
        <begin position="67"/>
        <end position="153"/>
    </location>
</feature>
<dbReference type="InterPro" id="IPR036909">
    <property type="entry name" value="Cyt_c-like_dom_sf"/>
</dbReference>
<dbReference type="GO" id="GO:0046872">
    <property type="term" value="F:metal ion binding"/>
    <property type="evidence" value="ECO:0007669"/>
    <property type="project" value="UniProtKB-KW"/>
</dbReference>
<keyword evidence="3 4" id="KW-0408">Iron</keyword>
<sequence length="184" mass="20027">MKYLTGAVVLLLVQVLVGLGLLYSGIISVAASEPHSSLVRWVLDTGKERSIRNHAKGLRPPGLELAGQAEEGFLAYNQMCVICHGAPGVERSELGKGLRPTGPDLSESVRHRKPEELFWTVKHGIKFTGMPAWGETHSDEELWAIVAFIDQLPSLSPDEYRQLVRNAAEGGAEHGHDSVQESAP</sequence>
<dbReference type="SUPFAM" id="SSF46626">
    <property type="entry name" value="Cytochrome c"/>
    <property type="match status" value="1"/>
</dbReference>
<dbReference type="AlphaFoldDB" id="A0A1G5Q4M3"/>
<dbReference type="STRING" id="415747.SAMN03097708_01316"/>
<protein>
    <submittedName>
        <fullName evidence="6">Cytochrome C oxidase, cbb3-type, subunit III</fullName>
    </submittedName>
</protein>
<keyword evidence="2 4" id="KW-0479">Metal-binding</keyword>
<keyword evidence="7" id="KW-1185">Reference proteome</keyword>
<accession>A0A1G5Q4M3</accession>
<dbReference type="Gene3D" id="1.10.760.10">
    <property type="entry name" value="Cytochrome c-like domain"/>
    <property type="match status" value="1"/>
</dbReference>